<comment type="caution">
    <text evidence="4">The sequence shown here is derived from an EMBL/GenBank/DDBJ whole genome shotgun (WGS) entry which is preliminary data.</text>
</comment>
<dbReference type="PANTHER" id="PTHR30535:SF34">
    <property type="entry name" value="MOLYBDATE-BINDING PROTEIN MOLA"/>
    <property type="match status" value="1"/>
</dbReference>
<evidence type="ECO:0000259" key="3">
    <source>
        <dbReference type="PROSITE" id="PS50983"/>
    </source>
</evidence>
<dbReference type="InterPro" id="IPR050902">
    <property type="entry name" value="ABC_Transporter_SBP"/>
</dbReference>
<comment type="similarity">
    <text evidence="1">Belongs to the bacterial solute-binding protein 8 family.</text>
</comment>
<feature type="domain" description="Fe/B12 periplasmic-binding" evidence="3">
    <location>
        <begin position="23"/>
        <end position="276"/>
    </location>
</feature>
<organism evidence="4 5">
    <name type="scientific">Thermanaerothrix solaris</name>
    <dbReference type="NCBI Taxonomy" id="3058434"/>
    <lineage>
        <taxon>Bacteria</taxon>
        <taxon>Bacillati</taxon>
        <taxon>Chloroflexota</taxon>
        <taxon>Anaerolineae</taxon>
        <taxon>Anaerolineales</taxon>
        <taxon>Anaerolineaceae</taxon>
        <taxon>Thermanaerothrix</taxon>
    </lineage>
</organism>
<evidence type="ECO:0000313" key="4">
    <source>
        <dbReference type="EMBL" id="MDT8898812.1"/>
    </source>
</evidence>
<keyword evidence="4" id="KW-0675">Receptor</keyword>
<dbReference type="Gene3D" id="3.40.50.1980">
    <property type="entry name" value="Nitrogenase molybdenum iron protein domain"/>
    <property type="match status" value="2"/>
</dbReference>
<dbReference type="NCBIfam" id="NF038402">
    <property type="entry name" value="TroA_like"/>
    <property type="match status" value="1"/>
</dbReference>
<gene>
    <name evidence="4" type="ORF">QYE77_11120</name>
</gene>
<evidence type="ECO:0000256" key="1">
    <source>
        <dbReference type="ARBA" id="ARBA00008814"/>
    </source>
</evidence>
<dbReference type="EMBL" id="JAUHMF010000002">
    <property type="protein sequence ID" value="MDT8898812.1"/>
    <property type="molecule type" value="Genomic_DNA"/>
</dbReference>
<protein>
    <submittedName>
        <fullName evidence="4">Helical backbone metal receptor</fullName>
    </submittedName>
</protein>
<proteinExistence type="inferred from homology"/>
<accession>A0ABU3NPT3</accession>
<dbReference type="PANTHER" id="PTHR30535">
    <property type="entry name" value="VITAMIN B12-BINDING PROTEIN"/>
    <property type="match status" value="1"/>
</dbReference>
<dbReference type="SUPFAM" id="SSF53807">
    <property type="entry name" value="Helical backbone' metal receptor"/>
    <property type="match status" value="1"/>
</dbReference>
<keyword evidence="5" id="KW-1185">Reference proteome</keyword>
<name>A0ABU3NPT3_9CHLR</name>
<dbReference type="Proteomes" id="UP001254165">
    <property type="component" value="Unassembled WGS sequence"/>
</dbReference>
<dbReference type="InterPro" id="IPR054828">
    <property type="entry name" value="Vit_B12_bind_prot"/>
</dbReference>
<dbReference type="Pfam" id="PF01497">
    <property type="entry name" value="Peripla_BP_2"/>
    <property type="match status" value="1"/>
</dbReference>
<evidence type="ECO:0000313" key="5">
    <source>
        <dbReference type="Proteomes" id="UP001254165"/>
    </source>
</evidence>
<dbReference type="InterPro" id="IPR002491">
    <property type="entry name" value="ABC_transptr_periplasmic_BD"/>
</dbReference>
<keyword evidence="2" id="KW-0732">Signal</keyword>
<sequence length="276" mass="30689">MTKRRLFCDALGQKVEFLYPPRRVVSLVSGWTEALFAMGCGERVVGVSAYCGRYVPNLNVPVVGDYLHVDESLLHELQPDLILLTTGVQRSLAQNLVRQGWPVFVLPLPNSIYGIWENVIVLGGLMDTVQAARALVARWQAGWMEVAVRAPQPRPRVYAELWFGPHPRTPGALTFIHDAIEIAGGQNIFGTRAAAYLPLDLTAVVAAQPQVWVLFSEPDFPVDAEPLKRERGWDKMLPDLRVIVSTVQRGQNLIHDGPSLLETAAWLQARLREVVA</sequence>
<dbReference type="RefSeq" id="WP_315625476.1">
    <property type="nucleotide sequence ID" value="NZ_JAUHMF010000002.1"/>
</dbReference>
<evidence type="ECO:0000256" key="2">
    <source>
        <dbReference type="ARBA" id="ARBA00022729"/>
    </source>
</evidence>
<dbReference type="PROSITE" id="PS50983">
    <property type="entry name" value="FE_B12_PBP"/>
    <property type="match status" value="1"/>
</dbReference>
<reference evidence="4 5" key="1">
    <citation type="submission" date="2023-07" db="EMBL/GenBank/DDBJ databases">
        <title>Novel species of Thermanaerothrix with wide hydrolytic capabilities.</title>
        <authorList>
            <person name="Zayulina K.S."/>
            <person name="Podosokorskaya O.A."/>
            <person name="Elcheninov A.G."/>
        </authorList>
    </citation>
    <scope>NUCLEOTIDE SEQUENCE [LARGE SCALE GENOMIC DNA]</scope>
    <source>
        <strain evidence="4 5">4228-RoL</strain>
    </source>
</reference>